<dbReference type="Gene3D" id="3.40.190.10">
    <property type="entry name" value="Periplasmic binding protein-like II"/>
    <property type="match status" value="6"/>
</dbReference>
<dbReference type="GO" id="GO:0005576">
    <property type="term" value="C:extracellular region"/>
    <property type="evidence" value="ECO:0007669"/>
    <property type="project" value="InterPro"/>
</dbReference>
<dbReference type="AlphaFoldDB" id="A0A834RCZ4"/>
<gene>
    <name evidence="5" type="ORF">SSS_1542</name>
</gene>
<dbReference type="Proteomes" id="UP000070412">
    <property type="component" value="Unassembled WGS sequence"/>
</dbReference>
<dbReference type="EMBL" id="WVUK01000056">
    <property type="protein sequence ID" value="KAF7493236.1"/>
    <property type="molecule type" value="Genomic_DNA"/>
</dbReference>
<reference evidence="6" key="3">
    <citation type="submission" date="2022-06" db="UniProtKB">
        <authorList>
            <consortium name="EnsemblMetazoa"/>
        </authorList>
    </citation>
    <scope>IDENTIFICATION</scope>
</reference>
<dbReference type="PROSITE" id="PS51408">
    <property type="entry name" value="TRANSFERRIN_LIKE_4"/>
    <property type="match status" value="2"/>
</dbReference>
<evidence type="ECO:0000256" key="3">
    <source>
        <dbReference type="SAM" id="Phobius"/>
    </source>
</evidence>
<dbReference type="PROSITE" id="PS00205">
    <property type="entry name" value="TRANSFERRIN_LIKE_1"/>
    <property type="match status" value="1"/>
</dbReference>
<feature type="compositionally biased region" description="Basic residues" evidence="2">
    <location>
        <begin position="933"/>
        <end position="947"/>
    </location>
</feature>
<accession>A0A834RCZ4</accession>
<evidence type="ECO:0000313" key="5">
    <source>
        <dbReference type="EMBL" id="KAF7493236.1"/>
    </source>
</evidence>
<dbReference type="OrthoDB" id="5914301at2759"/>
<feature type="transmembrane region" description="Helical" evidence="3">
    <location>
        <begin position="856"/>
        <end position="879"/>
    </location>
</feature>
<keyword evidence="3" id="KW-1133">Transmembrane helix</keyword>
<dbReference type="PANTHER" id="PTHR11485">
    <property type="entry name" value="TRANSFERRIN"/>
    <property type="match status" value="1"/>
</dbReference>
<dbReference type="SUPFAM" id="SSF53850">
    <property type="entry name" value="Periplasmic binding protein-like II"/>
    <property type="match status" value="2"/>
</dbReference>
<dbReference type="InterPro" id="IPR001156">
    <property type="entry name" value="Transferrin-like_dom"/>
</dbReference>
<dbReference type="Pfam" id="PF00405">
    <property type="entry name" value="Transferrin"/>
    <property type="match status" value="2"/>
</dbReference>
<protein>
    <submittedName>
        <fullName evidence="5">Transferrin</fullName>
    </submittedName>
</protein>
<feature type="region of interest" description="Disordered" evidence="2">
    <location>
        <begin position="930"/>
        <end position="991"/>
    </location>
</feature>
<feature type="domain" description="Transferrin-like" evidence="4">
    <location>
        <begin position="383"/>
        <end position="748"/>
    </location>
</feature>
<keyword evidence="3" id="KW-0472">Membrane</keyword>
<feature type="compositionally biased region" description="Polar residues" evidence="2">
    <location>
        <begin position="950"/>
        <end position="970"/>
    </location>
</feature>
<sequence>MAIFLIHSQRYLCSMVKTVTDNDQDDQDQDDLIDINLVVIISMISLRTEAQTNTLLRLCVPDSIYEDCLQFSDQTRHVITCINARDRFECMELIEKDEADTVNLMPEDLYLAGRLFNLEPFLTEEFNGRFFKQRAGVLIPKNSRIRNFHDLRNKRACLGPYNDIFQWKIPIGILMAGNAIIPDCRDELHSVENFFLEACAAGNWSSDQFIDSELKRKHRKLCNLCKNTPFGLCNENDLFAGQEGSIKCMLEGRGEVAFTTIETALDYFSKRPSEREHYEFLCLDGSRMAITPGACPWAKLPTNAFVIRKNLNRHREAFTRLLTSLFNRFVQVRPKWFDRGFVSSPNVTQLMSLTNRATQSDVYLSFLLPAIERHLQGCPSNNVTFCLSKQGELPKCQQLQRIAFAHGVRPKIRCYQADSEATCIRLLNERKADLMIMEPDRFYLASKYHSLDAVAIEETNDPIYSVAVVRSNSDLTMLSDLRGKRSCHTGFGHLASWTIPIGYLLKDQIVEPSSCRRAEVIVDYFGGSCVPGAADARINPNGTGVEKLCSQCIGDELGEHSCDLNFGERYRGEDGALRCLVEGRGDVAFLSHTTLMQLADGQFTAPWASTLTDELKASDFRLLCRIPTNLFDARTGGFLRSNSIDDVMVDNNIVNSRTLLQATVQDFERCHLARIPKSIIATSMFTPWEKRFEASLMLQQLSDEFLSSDQDSFLLSGLFRNRSDLMFTDNVKSLKIFRPEVTSEEILGEFLPFLSENDQVACRVVLESRTMPRTQFGSRDLEEICRIESITTSFDRNGPKLLTECCKQIFYCRCIEEQCRSEERLNIHCGKCLYHGEICDEIVCNFWREKSMLPSIGLMALIVIDVLFTIITVIVIILIELRRKRSGEFSTIWKSRLLRTRGLESKIPNKDSPINDQNKSIMMMMVDEEIKEKKKRKSKKRSSKRFLKSGTGNSPPLKSLTQLRSKTSEIFRSPRKNLSPPPTSSSDNSTT</sequence>
<dbReference type="SMART" id="SM00094">
    <property type="entry name" value="TR_FER"/>
    <property type="match status" value="2"/>
</dbReference>
<evidence type="ECO:0000313" key="6">
    <source>
        <dbReference type="EnsemblMetazoa" id="KAF7493236.1"/>
    </source>
</evidence>
<dbReference type="GO" id="GO:0005785">
    <property type="term" value="C:signal recognition particle receptor complex"/>
    <property type="evidence" value="ECO:0007669"/>
    <property type="project" value="TreeGrafter"/>
</dbReference>
<evidence type="ECO:0000313" key="7">
    <source>
        <dbReference type="Proteomes" id="UP000070412"/>
    </source>
</evidence>
<reference evidence="7" key="1">
    <citation type="journal article" date="2020" name="PLoS Negl. Trop. Dis.">
        <title>High-quality nuclear genome for Sarcoptes scabiei-A critical resource for a neglected parasite.</title>
        <authorList>
            <person name="Korhonen P.K."/>
            <person name="Gasser R.B."/>
            <person name="Ma G."/>
            <person name="Wang T."/>
            <person name="Stroehlein A.J."/>
            <person name="Young N.D."/>
            <person name="Ang C.S."/>
            <person name="Fernando D.D."/>
            <person name="Lu H.C."/>
            <person name="Taylor S."/>
            <person name="Reynolds S.L."/>
            <person name="Mofiz E."/>
            <person name="Najaraj S.H."/>
            <person name="Gowda H."/>
            <person name="Madugundu A."/>
            <person name="Renuse S."/>
            <person name="Holt D."/>
            <person name="Pandey A."/>
            <person name="Papenfuss A.T."/>
            <person name="Fischer K."/>
        </authorList>
    </citation>
    <scope>NUCLEOTIDE SEQUENCE [LARGE SCALE GENOMIC DNA]</scope>
</reference>
<dbReference type="InterPro" id="IPR018195">
    <property type="entry name" value="Transferrin_Fe_BS"/>
</dbReference>
<dbReference type="PRINTS" id="PR00422">
    <property type="entry name" value="TRANSFERRIN"/>
</dbReference>
<proteinExistence type="predicted"/>
<name>A0A834RCZ4_SARSC</name>
<dbReference type="EnsemblMetazoa" id="SSS_1542s_mrna">
    <property type="protein sequence ID" value="KAF7493236.1"/>
    <property type="gene ID" value="SSS_1542"/>
</dbReference>
<keyword evidence="7" id="KW-1185">Reference proteome</keyword>
<dbReference type="CDD" id="cd13529">
    <property type="entry name" value="PBP2_transferrin"/>
    <property type="match status" value="2"/>
</dbReference>
<reference evidence="5" key="2">
    <citation type="submission" date="2020-01" db="EMBL/GenBank/DDBJ databases">
        <authorList>
            <person name="Korhonen P.K.K."/>
            <person name="Guangxu M.G."/>
            <person name="Wang T.W."/>
            <person name="Stroehlein A.J.S."/>
            <person name="Young N.D."/>
            <person name="Ang C.-S.A."/>
            <person name="Fernando D.W.F."/>
            <person name="Lu H.L."/>
            <person name="Taylor S.T."/>
            <person name="Ehtesham M.E.M."/>
            <person name="Najaraj S.H.N."/>
            <person name="Harsha G.H.G."/>
            <person name="Madugundu A.M."/>
            <person name="Renuse S.R."/>
            <person name="Holt D.H."/>
            <person name="Pandey A.P."/>
            <person name="Papenfuss A.P."/>
            <person name="Gasser R.B.G."/>
            <person name="Fischer K.F."/>
        </authorList>
    </citation>
    <scope>NUCLEOTIDE SEQUENCE</scope>
    <source>
        <strain evidence="5">SSS_KF_BRIS2020</strain>
    </source>
</reference>
<dbReference type="PANTHER" id="PTHR11485:SF29">
    <property type="entry name" value="TRANSFERRIN 2"/>
    <property type="match status" value="1"/>
</dbReference>
<keyword evidence="1" id="KW-0677">Repeat</keyword>
<evidence type="ECO:0000259" key="4">
    <source>
        <dbReference type="PROSITE" id="PS51408"/>
    </source>
</evidence>
<organism evidence="5">
    <name type="scientific">Sarcoptes scabiei</name>
    <name type="common">Itch mite</name>
    <name type="synonym">Acarus scabiei</name>
    <dbReference type="NCBI Taxonomy" id="52283"/>
    <lineage>
        <taxon>Eukaryota</taxon>
        <taxon>Metazoa</taxon>
        <taxon>Ecdysozoa</taxon>
        <taxon>Arthropoda</taxon>
        <taxon>Chelicerata</taxon>
        <taxon>Arachnida</taxon>
        <taxon>Acari</taxon>
        <taxon>Acariformes</taxon>
        <taxon>Sarcoptiformes</taxon>
        <taxon>Astigmata</taxon>
        <taxon>Psoroptidia</taxon>
        <taxon>Sarcoptoidea</taxon>
        <taxon>Sarcoptidae</taxon>
        <taxon>Sarcoptinae</taxon>
        <taxon>Sarcoptes</taxon>
    </lineage>
</organism>
<dbReference type="GO" id="GO:0045047">
    <property type="term" value="P:protein targeting to ER"/>
    <property type="evidence" value="ECO:0007669"/>
    <property type="project" value="TreeGrafter"/>
</dbReference>
<keyword evidence="3" id="KW-0812">Transmembrane</keyword>
<feature type="domain" description="Transferrin-like" evidence="4">
    <location>
        <begin position="56"/>
        <end position="377"/>
    </location>
</feature>
<evidence type="ECO:0000256" key="1">
    <source>
        <dbReference type="ARBA" id="ARBA00022737"/>
    </source>
</evidence>
<evidence type="ECO:0000256" key="2">
    <source>
        <dbReference type="SAM" id="MobiDB-lite"/>
    </source>
</evidence>